<dbReference type="Gene3D" id="3.40.50.12780">
    <property type="entry name" value="N-terminal domain of ligase-like"/>
    <property type="match status" value="1"/>
</dbReference>
<dbReference type="Pfam" id="PF00550">
    <property type="entry name" value="PP-binding"/>
    <property type="match status" value="1"/>
</dbReference>
<dbReference type="InterPro" id="IPR013120">
    <property type="entry name" value="FAR_NAD-bd"/>
</dbReference>
<dbReference type="RefSeq" id="XP_024550754.1">
    <property type="nucleotide sequence ID" value="XM_024694961.1"/>
</dbReference>
<dbReference type="SMART" id="SM00823">
    <property type="entry name" value="PKS_PP"/>
    <property type="match status" value="1"/>
</dbReference>
<reference evidence="5 6" key="1">
    <citation type="journal article" date="2011" name="PLoS Genet.">
        <title>Genomic analysis of the necrotrophic fungal pathogens Sclerotinia sclerotiorum and Botrytis cinerea.</title>
        <authorList>
            <person name="Amselem J."/>
            <person name="Cuomo C.A."/>
            <person name="van Kan J.A."/>
            <person name="Viaud M."/>
            <person name="Benito E.P."/>
            <person name="Couloux A."/>
            <person name="Coutinho P.M."/>
            <person name="de Vries R.P."/>
            <person name="Dyer P.S."/>
            <person name="Fillinger S."/>
            <person name="Fournier E."/>
            <person name="Gout L."/>
            <person name="Hahn M."/>
            <person name="Kohn L."/>
            <person name="Lapalu N."/>
            <person name="Plummer K.M."/>
            <person name="Pradier J.M."/>
            <person name="Quevillon E."/>
            <person name="Sharon A."/>
            <person name="Simon A."/>
            <person name="ten Have A."/>
            <person name="Tudzynski B."/>
            <person name="Tudzynski P."/>
            <person name="Wincker P."/>
            <person name="Andrew M."/>
            <person name="Anthouard V."/>
            <person name="Beever R.E."/>
            <person name="Beffa R."/>
            <person name="Benoit I."/>
            <person name="Bouzid O."/>
            <person name="Brault B."/>
            <person name="Chen Z."/>
            <person name="Choquer M."/>
            <person name="Collemare J."/>
            <person name="Cotton P."/>
            <person name="Danchin E.G."/>
            <person name="Da Silva C."/>
            <person name="Gautier A."/>
            <person name="Giraud C."/>
            <person name="Giraud T."/>
            <person name="Gonzalez C."/>
            <person name="Grossetete S."/>
            <person name="Guldener U."/>
            <person name="Henrissat B."/>
            <person name="Howlett B.J."/>
            <person name="Kodira C."/>
            <person name="Kretschmer M."/>
            <person name="Lappartient A."/>
            <person name="Leroch M."/>
            <person name="Levis C."/>
            <person name="Mauceli E."/>
            <person name="Neuveglise C."/>
            <person name="Oeser B."/>
            <person name="Pearson M."/>
            <person name="Poulain J."/>
            <person name="Poussereau N."/>
            <person name="Quesneville H."/>
            <person name="Rascle C."/>
            <person name="Schumacher J."/>
            <person name="Segurens B."/>
            <person name="Sexton A."/>
            <person name="Silva E."/>
            <person name="Sirven C."/>
            <person name="Soanes D.M."/>
            <person name="Talbot N.J."/>
            <person name="Templeton M."/>
            <person name="Yandava C."/>
            <person name="Yarden O."/>
            <person name="Zeng Q."/>
            <person name="Rollins J.A."/>
            <person name="Lebrun M.H."/>
            <person name="Dickman M."/>
        </authorList>
    </citation>
    <scope>NUCLEOTIDE SEQUENCE [LARGE SCALE GENOMIC DNA]</scope>
    <source>
        <strain evidence="5 6">B05.10</strain>
    </source>
</reference>
<dbReference type="InterPro" id="IPR036291">
    <property type="entry name" value="NAD(P)-bd_dom_sf"/>
</dbReference>
<evidence type="ECO:0000313" key="6">
    <source>
        <dbReference type="Proteomes" id="UP000001798"/>
    </source>
</evidence>
<accession>A0A384JRX1</accession>
<evidence type="ECO:0000256" key="3">
    <source>
        <dbReference type="SAM" id="MobiDB-lite"/>
    </source>
</evidence>
<dbReference type="InterPro" id="IPR042099">
    <property type="entry name" value="ANL_N_sf"/>
</dbReference>
<dbReference type="PROSITE" id="PS50075">
    <property type="entry name" value="CARRIER"/>
    <property type="match status" value="1"/>
</dbReference>
<dbReference type="GeneID" id="5430966"/>
<dbReference type="InterPro" id="IPR009081">
    <property type="entry name" value="PP-bd_ACP"/>
</dbReference>
<dbReference type="Pfam" id="PF23562">
    <property type="entry name" value="AMP-binding_C_3"/>
    <property type="match status" value="1"/>
</dbReference>
<sequence>MAIDMAIPELPRDCGKRLIAHYIHQTAIDEPHRVCISRPLTSEPHDGFEDITFSQLDKAIDVASNWVEKHAGIGENFDCIAYIGPHDLRYILLMIAAIKTGHKLFVPSPRNSLEAHTKLLQDYRCKNFLFAKDSSISQKIVNDIQTKVDLQTIAVPTLNYFFHPGFDVPHYKYTATYEEARFQPLVAMHTSGTTGTPKTIVMPQGVITGLDASQMATFLYGTATTSDYFRGLRCFFAFPLFHAAGVCRIMTALYFKQIAVLPPPIPLTAEIANEVHIHGKVQVSDLPPAVLVEISKTAEYLKNLRPVKYIMTGGGPLPNGPGDIINSHTRLFAGFGSTETGHIQAALPPKENWDYFDFSTSFGAVMKHHSGELYELVIVRDPSIEAYQGIFYTFPDLSEYKSRDLFSRHPSKNNLWRHEGRSDDIIVYSTGEKFNPTSMENVLNSHPGVKSAIVHGTKKFQSSLLIEPTNPESSKDDLLDELWPAIKAANISCPAHARIMSKDLVAFTRPDKPFPRAGKGTIQRKQAEKLYETELNSLYDTKTDGHGTKNENTNGNNSANKGASCAEQDIIIQAISGIQGLENLSPSDNFFEQGLDSLGVISIARAVNLAFQSQNPPRNSMPTSMIYAYPSLEKLSYALSSTVKDENDFDEMQAEYDRFTFDLPIIARPSTPVTGPKVFLLTGSTGSLGSYILSNILQQDKSCKVYCLNRGEGSEKRQLNSNSSKGLPINFSRVRFLGMAADTTEPWLGIELVQYKELLNKVTHIIHNAWHVDFNMSLSQMGATHLHRVRQLIDFSAHSRFGASIHFISSISTVGNWDVIGSNTPSSSGSSTPSQLEAELIMTKLRVPEIPYENWSLPQGLGYGQSKFIAERLFTTACKVANIPASIYRVGQIAGPKSSKGKWNEQEWFPLILKSSTYLKVLPSSLGPLEAVDWIPVDILGKVVYELATSSNHDTLSLDSAINSSSVSPRFYHLVNPKRTTYSDAILPRLQSILDLPTIPFEEWVQRLCDSAASTQDMSINDNPAVKILGFYKDLVEKEKKGRTQVWLDTEKAVEGSPTLKGMDMIDEDCVNNWMRQWGYIRNEHGE</sequence>
<dbReference type="Pfam" id="PF07993">
    <property type="entry name" value="NAD_binding_4"/>
    <property type="match status" value="1"/>
</dbReference>
<dbReference type="Gene3D" id="1.10.1200.10">
    <property type="entry name" value="ACP-like"/>
    <property type="match status" value="1"/>
</dbReference>
<dbReference type="Proteomes" id="UP000001798">
    <property type="component" value="Chromosome 9"/>
</dbReference>
<name>A0A384JRX1_BOTFB</name>
<dbReference type="EMBL" id="CP009813">
    <property type="protein sequence ID" value="ATZ53336.1"/>
    <property type="molecule type" value="Genomic_DNA"/>
</dbReference>
<dbReference type="SUPFAM" id="SSF47336">
    <property type="entry name" value="ACP-like"/>
    <property type="match status" value="1"/>
</dbReference>
<dbReference type="PANTHER" id="PTHR43439:SF2">
    <property type="entry name" value="ENZYME, PUTATIVE (JCVI)-RELATED"/>
    <property type="match status" value="1"/>
</dbReference>
<gene>
    <name evidence="5" type="ORF">BCIN_09g02040</name>
</gene>
<dbReference type="GO" id="GO:0031177">
    <property type="term" value="F:phosphopantetheine binding"/>
    <property type="evidence" value="ECO:0007669"/>
    <property type="project" value="InterPro"/>
</dbReference>
<dbReference type="VEuPathDB" id="FungiDB:Bcin09g02040"/>
<protein>
    <recommendedName>
        <fullName evidence="4">Carrier domain-containing protein</fullName>
    </recommendedName>
</protein>
<reference evidence="5 6" key="3">
    <citation type="journal article" date="2017" name="Mol. Plant Pathol.">
        <title>A gapless genome sequence of the fungus Botrytis cinerea.</title>
        <authorList>
            <person name="Van Kan J.A."/>
            <person name="Stassen J.H."/>
            <person name="Mosbach A."/>
            <person name="Van Der Lee T.A."/>
            <person name="Faino L."/>
            <person name="Farmer A.D."/>
            <person name="Papasotiriou D.G."/>
            <person name="Zhou S."/>
            <person name="Seidl M.F."/>
            <person name="Cottam E."/>
            <person name="Edel D."/>
            <person name="Hahn M."/>
            <person name="Schwartz D.C."/>
            <person name="Dietrich R.A."/>
            <person name="Widdison S."/>
            <person name="Scalliet G."/>
        </authorList>
    </citation>
    <scope>NUCLEOTIDE SEQUENCE [LARGE SCALE GENOMIC DNA]</scope>
    <source>
        <strain evidence="5 6">B05.10</strain>
    </source>
</reference>
<dbReference type="InterPro" id="IPR051414">
    <property type="entry name" value="Adenylate-forming_Reductase"/>
</dbReference>
<feature type="region of interest" description="Disordered" evidence="3">
    <location>
        <begin position="541"/>
        <end position="561"/>
    </location>
</feature>
<dbReference type="PANTHER" id="PTHR43439">
    <property type="entry name" value="PHENYLACETATE-COENZYME A LIGASE"/>
    <property type="match status" value="1"/>
</dbReference>
<dbReference type="SUPFAM" id="SSF51735">
    <property type="entry name" value="NAD(P)-binding Rossmann-fold domains"/>
    <property type="match status" value="1"/>
</dbReference>
<dbReference type="KEGG" id="bfu:BCIN_09g02040"/>
<evidence type="ECO:0000256" key="1">
    <source>
        <dbReference type="ARBA" id="ARBA00022450"/>
    </source>
</evidence>
<dbReference type="Gene3D" id="3.40.50.720">
    <property type="entry name" value="NAD(P)-binding Rossmann-like Domain"/>
    <property type="match status" value="1"/>
</dbReference>
<feature type="domain" description="Carrier" evidence="4">
    <location>
        <begin position="562"/>
        <end position="643"/>
    </location>
</feature>
<evidence type="ECO:0000259" key="4">
    <source>
        <dbReference type="PROSITE" id="PS50075"/>
    </source>
</evidence>
<dbReference type="Pfam" id="PF00501">
    <property type="entry name" value="AMP-binding"/>
    <property type="match status" value="1"/>
</dbReference>
<dbReference type="InterPro" id="IPR000873">
    <property type="entry name" value="AMP-dep_synth/lig_dom"/>
</dbReference>
<keyword evidence="1" id="KW-0596">Phosphopantetheine</keyword>
<dbReference type="OrthoDB" id="429813at2759"/>
<evidence type="ECO:0000256" key="2">
    <source>
        <dbReference type="ARBA" id="ARBA00022553"/>
    </source>
</evidence>
<dbReference type="SUPFAM" id="SSF56801">
    <property type="entry name" value="Acetyl-CoA synthetase-like"/>
    <property type="match status" value="1"/>
</dbReference>
<feature type="compositionally biased region" description="Polar residues" evidence="3">
    <location>
        <begin position="550"/>
        <end position="561"/>
    </location>
</feature>
<dbReference type="AlphaFoldDB" id="A0A384JRX1"/>
<reference evidence="5 6" key="2">
    <citation type="journal article" date="2012" name="Eukaryot. Cell">
        <title>Genome update of Botrytis cinerea strains B05.10 and T4.</title>
        <authorList>
            <person name="Staats M."/>
            <person name="van Kan J.A."/>
        </authorList>
    </citation>
    <scope>NUCLEOTIDE SEQUENCE [LARGE SCALE GENOMIC DNA]</scope>
    <source>
        <strain evidence="5 6">B05.10</strain>
    </source>
</reference>
<organism evidence="5 6">
    <name type="scientific">Botryotinia fuckeliana (strain B05.10)</name>
    <name type="common">Noble rot fungus</name>
    <name type="synonym">Botrytis cinerea</name>
    <dbReference type="NCBI Taxonomy" id="332648"/>
    <lineage>
        <taxon>Eukaryota</taxon>
        <taxon>Fungi</taxon>
        <taxon>Dikarya</taxon>
        <taxon>Ascomycota</taxon>
        <taxon>Pezizomycotina</taxon>
        <taxon>Leotiomycetes</taxon>
        <taxon>Helotiales</taxon>
        <taxon>Sclerotiniaceae</taxon>
        <taxon>Botrytis</taxon>
    </lineage>
</organism>
<dbReference type="InterPro" id="IPR036736">
    <property type="entry name" value="ACP-like_sf"/>
</dbReference>
<proteinExistence type="predicted"/>
<keyword evidence="2" id="KW-0597">Phosphoprotein</keyword>
<keyword evidence="6" id="KW-1185">Reference proteome</keyword>
<dbReference type="InterPro" id="IPR020806">
    <property type="entry name" value="PKS_PP-bd"/>
</dbReference>
<evidence type="ECO:0000313" key="5">
    <source>
        <dbReference type="EMBL" id="ATZ53336.1"/>
    </source>
</evidence>